<evidence type="ECO:0000313" key="2">
    <source>
        <dbReference type="EnsemblPlants" id="PGSC0003DMT400002607"/>
    </source>
</evidence>
<dbReference type="InParanoid" id="M0ZKD2"/>
<feature type="region of interest" description="Disordered" evidence="1">
    <location>
        <begin position="53"/>
        <end position="81"/>
    </location>
</feature>
<reference evidence="2" key="2">
    <citation type="submission" date="2015-06" db="UniProtKB">
        <authorList>
            <consortium name="EnsemblPlants"/>
        </authorList>
    </citation>
    <scope>IDENTIFICATION</scope>
    <source>
        <strain evidence="2">DM1-3 516 R44</strain>
    </source>
</reference>
<dbReference type="EnsemblPlants" id="PGSC0003DMT400002607">
    <property type="protein sequence ID" value="PGSC0003DMT400002607"/>
    <property type="gene ID" value="PGSC0003DMG400001002"/>
</dbReference>
<accession>M0ZKD2</accession>
<sequence length="234" mass="26393">MVANSRAKMSKVVSGVSKMVVKECQTSMLINDMDISRLMFHAQQIEEEKLLEKSREVKRAKTSDGNFSHPRSDGQGRPRFRQRFFGQDSSNAPLKFKKYRVSNSKPQGAKRREGKQVTTSGAGSNTPKQNRFYTLQTRGEQEGFPDVVTGMLKVFQLDVYALLDPGDTLSLVTPYVAMRFYVLPDVLLEPFSVSTPIGNSIVAKRVYRKCLVSLSNRVTLVDLVELDMLDFDII</sequence>
<feature type="region of interest" description="Disordered" evidence="1">
    <location>
        <begin position="96"/>
        <end position="130"/>
    </location>
</feature>
<dbReference type="Pfam" id="PF08284">
    <property type="entry name" value="RVP_2"/>
    <property type="match status" value="1"/>
</dbReference>
<dbReference type="CDD" id="cd00303">
    <property type="entry name" value="retropepsin_like"/>
    <property type="match status" value="1"/>
</dbReference>
<name>M0ZKD2_SOLTU</name>
<dbReference type="PaxDb" id="4113-PGSC0003DMT400002607"/>
<organism evidence="2 3">
    <name type="scientific">Solanum tuberosum</name>
    <name type="common">Potato</name>
    <dbReference type="NCBI Taxonomy" id="4113"/>
    <lineage>
        <taxon>Eukaryota</taxon>
        <taxon>Viridiplantae</taxon>
        <taxon>Streptophyta</taxon>
        <taxon>Embryophyta</taxon>
        <taxon>Tracheophyta</taxon>
        <taxon>Spermatophyta</taxon>
        <taxon>Magnoliopsida</taxon>
        <taxon>eudicotyledons</taxon>
        <taxon>Gunneridae</taxon>
        <taxon>Pentapetalae</taxon>
        <taxon>asterids</taxon>
        <taxon>lamiids</taxon>
        <taxon>Solanales</taxon>
        <taxon>Solanaceae</taxon>
        <taxon>Solanoideae</taxon>
        <taxon>Solaneae</taxon>
        <taxon>Solanum</taxon>
    </lineage>
</organism>
<feature type="compositionally biased region" description="Polar residues" evidence="1">
    <location>
        <begin position="116"/>
        <end position="130"/>
    </location>
</feature>
<evidence type="ECO:0000256" key="1">
    <source>
        <dbReference type="SAM" id="MobiDB-lite"/>
    </source>
</evidence>
<dbReference type="Gramene" id="PGSC0003DMT400002607">
    <property type="protein sequence ID" value="PGSC0003DMT400002607"/>
    <property type="gene ID" value="PGSC0003DMG400001002"/>
</dbReference>
<keyword evidence="3" id="KW-1185">Reference proteome</keyword>
<feature type="compositionally biased region" description="Basic and acidic residues" evidence="1">
    <location>
        <begin position="53"/>
        <end position="62"/>
    </location>
</feature>
<evidence type="ECO:0000313" key="3">
    <source>
        <dbReference type="Proteomes" id="UP000011115"/>
    </source>
</evidence>
<dbReference type="AlphaFoldDB" id="M0ZKD2"/>
<dbReference type="Proteomes" id="UP000011115">
    <property type="component" value="Unassembled WGS sequence"/>
</dbReference>
<reference evidence="3" key="1">
    <citation type="journal article" date="2011" name="Nature">
        <title>Genome sequence and analysis of the tuber crop potato.</title>
        <authorList>
            <consortium name="The Potato Genome Sequencing Consortium"/>
        </authorList>
    </citation>
    <scope>NUCLEOTIDE SEQUENCE [LARGE SCALE GENOMIC DNA]</scope>
    <source>
        <strain evidence="3">cv. DM1-3 516 R44</strain>
    </source>
</reference>
<dbReference type="HOGENOM" id="CLU_043741_0_1_1"/>
<protein>
    <submittedName>
        <fullName evidence="2">Gag-pol polyprotein</fullName>
    </submittedName>
</protein>
<proteinExistence type="predicted"/>